<dbReference type="Pfam" id="PF01370">
    <property type="entry name" value="Epimerase"/>
    <property type="match status" value="1"/>
</dbReference>
<evidence type="ECO:0000313" key="5">
    <source>
        <dbReference type="Proteomes" id="UP000800092"/>
    </source>
</evidence>
<dbReference type="PANTHER" id="PTHR10366">
    <property type="entry name" value="NAD DEPENDENT EPIMERASE/DEHYDRATASE"/>
    <property type="match status" value="1"/>
</dbReference>
<dbReference type="InterPro" id="IPR050425">
    <property type="entry name" value="NAD(P)_dehydrat-like"/>
</dbReference>
<organism evidence="4 5">
    <name type="scientific">Viridothelium virens</name>
    <name type="common">Speckled blister lichen</name>
    <name type="synonym">Trypethelium virens</name>
    <dbReference type="NCBI Taxonomy" id="1048519"/>
    <lineage>
        <taxon>Eukaryota</taxon>
        <taxon>Fungi</taxon>
        <taxon>Dikarya</taxon>
        <taxon>Ascomycota</taxon>
        <taxon>Pezizomycotina</taxon>
        <taxon>Dothideomycetes</taxon>
        <taxon>Dothideomycetes incertae sedis</taxon>
        <taxon>Trypetheliales</taxon>
        <taxon>Trypetheliaceae</taxon>
        <taxon>Viridothelium</taxon>
    </lineage>
</organism>
<reference evidence="4" key="1">
    <citation type="journal article" date="2020" name="Stud. Mycol.">
        <title>101 Dothideomycetes genomes: a test case for predicting lifestyles and emergence of pathogens.</title>
        <authorList>
            <person name="Haridas S."/>
            <person name="Albert R."/>
            <person name="Binder M."/>
            <person name="Bloem J."/>
            <person name="Labutti K."/>
            <person name="Salamov A."/>
            <person name="Andreopoulos B."/>
            <person name="Baker S."/>
            <person name="Barry K."/>
            <person name="Bills G."/>
            <person name="Bluhm B."/>
            <person name="Cannon C."/>
            <person name="Castanera R."/>
            <person name="Culley D."/>
            <person name="Daum C."/>
            <person name="Ezra D."/>
            <person name="Gonzalez J."/>
            <person name="Henrissat B."/>
            <person name="Kuo A."/>
            <person name="Liang C."/>
            <person name="Lipzen A."/>
            <person name="Lutzoni F."/>
            <person name="Magnuson J."/>
            <person name="Mondo S."/>
            <person name="Nolan M."/>
            <person name="Ohm R."/>
            <person name="Pangilinan J."/>
            <person name="Park H.-J."/>
            <person name="Ramirez L."/>
            <person name="Alfaro M."/>
            <person name="Sun H."/>
            <person name="Tritt A."/>
            <person name="Yoshinaga Y."/>
            <person name="Zwiers L.-H."/>
            <person name="Turgeon B."/>
            <person name="Goodwin S."/>
            <person name="Spatafora J."/>
            <person name="Crous P."/>
            <person name="Grigoriev I."/>
        </authorList>
    </citation>
    <scope>NUCLEOTIDE SEQUENCE</scope>
    <source>
        <strain evidence="4">Tuck. ex Michener</strain>
    </source>
</reference>
<dbReference type="PANTHER" id="PTHR10366:SF564">
    <property type="entry name" value="STEROL-4-ALPHA-CARBOXYLATE 3-DEHYDROGENASE, DECARBOXYLATING"/>
    <property type="match status" value="1"/>
</dbReference>
<feature type="domain" description="NAD-dependent epimerase/dehydratase" evidence="3">
    <location>
        <begin position="6"/>
        <end position="214"/>
    </location>
</feature>
<comment type="similarity">
    <text evidence="2">Belongs to the NAD(P)-dependent epimerase/dehydratase family. Dihydroflavonol-4-reductase subfamily.</text>
</comment>
<proteinExistence type="inferred from homology"/>
<name>A0A6A6H6R4_VIRVR</name>
<evidence type="ECO:0000256" key="2">
    <source>
        <dbReference type="ARBA" id="ARBA00023445"/>
    </source>
</evidence>
<dbReference type="Gene3D" id="3.40.50.720">
    <property type="entry name" value="NAD(P)-binding Rossmann-like Domain"/>
    <property type="match status" value="1"/>
</dbReference>
<dbReference type="EMBL" id="ML991804">
    <property type="protein sequence ID" value="KAF2233776.1"/>
    <property type="molecule type" value="Genomic_DNA"/>
</dbReference>
<evidence type="ECO:0000259" key="3">
    <source>
        <dbReference type="Pfam" id="PF01370"/>
    </source>
</evidence>
<dbReference type="SUPFAM" id="SSF51735">
    <property type="entry name" value="NAD(P)-binding Rossmann-fold domains"/>
    <property type="match status" value="1"/>
</dbReference>
<dbReference type="Proteomes" id="UP000800092">
    <property type="component" value="Unassembled WGS sequence"/>
</dbReference>
<dbReference type="InterPro" id="IPR001509">
    <property type="entry name" value="Epimerase_deHydtase"/>
</dbReference>
<evidence type="ECO:0000256" key="1">
    <source>
        <dbReference type="ARBA" id="ARBA00023002"/>
    </source>
</evidence>
<gene>
    <name evidence="4" type="ORF">EV356DRAFT_503316</name>
</gene>
<protein>
    <submittedName>
        <fullName evidence="4">NAD(P)-binding protein</fullName>
    </submittedName>
</protein>
<evidence type="ECO:0000313" key="4">
    <source>
        <dbReference type="EMBL" id="KAF2233776.1"/>
    </source>
</evidence>
<keyword evidence="5" id="KW-1185">Reference proteome</keyword>
<dbReference type="AlphaFoldDB" id="A0A6A6H6R4"/>
<keyword evidence="1" id="KW-0560">Oxidoreductase</keyword>
<dbReference type="OrthoDB" id="2735536at2759"/>
<sequence>MQASRVLLTGANGFIGTHILSQLLSHGLSVRAVVRSRSKATALASTFPTAADTPSLDFAIIPDITAPHAFDTALQSPQHPFDTVIHTASPFLLRAVNNNREFLDPAIQGTTRILEGVRDVASSSVKRVLITSSFAAVADLANAASIGAKVHTGADWNPVTWEQALDEANRGVAYQASKKFAEEAAWKFMREEKVGFDLVTFCPPMVYGPLQHEVKSLKDLNESNGRIYNLFMRSKEDADLPPNGVYLYTDPRDLAFAHVQAALIPEAGNKRFIISAGQISSQEISDILRKNFPELAGRTPKGNPGTSTLPEKAYSADATPAVEILGVGFHKKEETLVSLAKQLLEVERVQ</sequence>
<accession>A0A6A6H6R4</accession>
<dbReference type="GO" id="GO:0016616">
    <property type="term" value="F:oxidoreductase activity, acting on the CH-OH group of donors, NAD or NADP as acceptor"/>
    <property type="evidence" value="ECO:0007669"/>
    <property type="project" value="TreeGrafter"/>
</dbReference>
<dbReference type="InterPro" id="IPR036291">
    <property type="entry name" value="NAD(P)-bd_dom_sf"/>
</dbReference>
<dbReference type="CDD" id="cd05227">
    <property type="entry name" value="AR_SDR_e"/>
    <property type="match status" value="1"/>
</dbReference>